<dbReference type="InterPro" id="IPR000014">
    <property type="entry name" value="PAS"/>
</dbReference>
<gene>
    <name evidence="3" type="ORF">ENV79_03070</name>
</gene>
<name>A0A7V5XZT6_UNCW3</name>
<feature type="domain" description="Hemerythrin-like" evidence="1">
    <location>
        <begin position="88"/>
        <end position="208"/>
    </location>
</feature>
<dbReference type="EMBL" id="DTHS01000020">
    <property type="protein sequence ID" value="HHR48610.1"/>
    <property type="molecule type" value="Genomic_DNA"/>
</dbReference>
<reference evidence="3" key="1">
    <citation type="journal article" date="2020" name="mSystems">
        <title>Genome- and Community-Level Interaction Insights into Carbon Utilization and Element Cycling Functions of Hydrothermarchaeota in Hydrothermal Sediment.</title>
        <authorList>
            <person name="Zhou Z."/>
            <person name="Liu Y."/>
            <person name="Xu W."/>
            <person name="Pan J."/>
            <person name="Luo Z.H."/>
            <person name="Li M."/>
        </authorList>
    </citation>
    <scope>NUCLEOTIDE SEQUENCE [LARGE SCALE GENOMIC DNA]</scope>
    <source>
        <strain evidence="3">SpSt-791</strain>
    </source>
</reference>
<dbReference type="Pfam" id="PF13596">
    <property type="entry name" value="PAS_10"/>
    <property type="match status" value="1"/>
</dbReference>
<comment type="caution">
    <text evidence="3">The sequence shown here is derived from an EMBL/GenBank/DDBJ whole genome shotgun (WGS) entry which is preliminary data.</text>
</comment>
<accession>A0A7V5XZT6</accession>
<organism evidence="3">
    <name type="scientific">candidate division WOR-3 bacterium</name>
    <dbReference type="NCBI Taxonomy" id="2052148"/>
    <lineage>
        <taxon>Bacteria</taxon>
        <taxon>Bacteria division WOR-3</taxon>
    </lineage>
</organism>
<evidence type="ECO:0000313" key="3">
    <source>
        <dbReference type="EMBL" id="HHR48610.1"/>
    </source>
</evidence>
<evidence type="ECO:0000259" key="2">
    <source>
        <dbReference type="Pfam" id="PF04282"/>
    </source>
</evidence>
<dbReference type="AlphaFoldDB" id="A0A7V5XZT6"/>
<dbReference type="GO" id="GO:0005886">
    <property type="term" value="C:plasma membrane"/>
    <property type="evidence" value="ECO:0007669"/>
    <property type="project" value="TreeGrafter"/>
</dbReference>
<feature type="domain" description="DUF438" evidence="2">
    <location>
        <begin position="13"/>
        <end position="79"/>
    </location>
</feature>
<dbReference type="SUPFAM" id="SSF55785">
    <property type="entry name" value="PYP-like sensor domain (PAS domain)"/>
    <property type="match status" value="1"/>
</dbReference>
<dbReference type="Pfam" id="PF04282">
    <property type="entry name" value="DUF438"/>
    <property type="match status" value="1"/>
</dbReference>
<dbReference type="PANTHER" id="PTHR39966">
    <property type="entry name" value="BLL2471 PROTEIN-RELATED"/>
    <property type="match status" value="1"/>
</dbReference>
<dbReference type="NCBIfam" id="TIGR00229">
    <property type="entry name" value="sensory_box"/>
    <property type="match status" value="1"/>
</dbReference>
<dbReference type="PANTHER" id="PTHR39966:SF3">
    <property type="entry name" value="DUF438 DOMAIN-CONTAINING PROTEIN"/>
    <property type="match status" value="1"/>
</dbReference>
<dbReference type="InterPro" id="IPR012312">
    <property type="entry name" value="Hemerythrin-like"/>
</dbReference>
<dbReference type="Gene3D" id="3.30.450.20">
    <property type="entry name" value="PAS domain"/>
    <property type="match status" value="1"/>
</dbReference>
<evidence type="ECO:0000259" key="1">
    <source>
        <dbReference type="Pfam" id="PF01814"/>
    </source>
</evidence>
<dbReference type="InterPro" id="IPR035965">
    <property type="entry name" value="PAS-like_dom_sf"/>
</dbReference>
<dbReference type="Gene3D" id="1.20.120.520">
    <property type="entry name" value="nmb1532 protein domain like"/>
    <property type="match status" value="1"/>
</dbReference>
<proteinExistence type="predicted"/>
<protein>
    <submittedName>
        <fullName evidence="3">DUF438 domain-containing protein</fullName>
    </submittedName>
</protein>
<dbReference type="Pfam" id="PF01814">
    <property type="entry name" value="Hemerythrin"/>
    <property type="match status" value="1"/>
</dbReference>
<sequence length="387" mass="46282">MSELFGKEKKELIKNIIKRIHQGEDIKKLKEEFKDKLKGINPLMIAQIEEELIKEGMKREEIQKFCALHLALFEEEIEETPILTEAGHPIYILMSEHRLLLKLANEFYQEILKREKERLEEIIHHFKESESHYLREENVLFPYLEKHGITQPPAIMWMEHDMIRKVKKNIYQAFEEENWEELTEKAKELAELLNSHFYKENNILFPTALNVIKKEEWPEIKKGFDEIGYCCFTPEEIIKKEEVAVIEEKEKSLFPINFETGNFYLNELEALLNTLPFDITFVDKDDTVRYFNQSKERIFLRTKAVLGRKVQQCHPPKSIHIVERILNDFKSKKRDVAEFWISHQGKFVHIRYFAVRDKNGEYLGCIEVTQDITEIKKLEGEKRIYDY</sequence>
<dbReference type="InterPro" id="IPR007380">
    <property type="entry name" value="DUF438"/>
</dbReference>